<evidence type="ECO:0000259" key="3">
    <source>
        <dbReference type="Pfam" id="PF24802"/>
    </source>
</evidence>
<keyword evidence="2" id="KW-0472">Membrane</keyword>
<dbReference type="Proteomes" id="UP000045706">
    <property type="component" value="Unassembled WGS sequence"/>
</dbReference>
<evidence type="ECO:0000256" key="2">
    <source>
        <dbReference type="SAM" id="Phobius"/>
    </source>
</evidence>
<evidence type="ECO:0000313" key="5">
    <source>
        <dbReference type="Proteomes" id="UP000045706"/>
    </source>
</evidence>
<feature type="compositionally biased region" description="Pro residues" evidence="1">
    <location>
        <begin position="389"/>
        <end position="398"/>
    </location>
</feature>
<protein>
    <recommendedName>
        <fullName evidence="3">DUF7703 domain-containing protein</fullName>
    </recommendedName>
</protein>
<accession>A0A0G4MRK3</accession>
<evidence type="ECO:0000313" key="4">
    <source>
        <dbReference type="EMBL" id="CRK36809.1"/>
    </source>
</evidence>
<dbReference type="EMBL" id="CVQI01029446">
    <property type="protein sequence ID" value="CRK36809.1"/>
    <property type="molecule type" value="Genomic_DNA"/>
</dbReference>
<dbReference type="Pfam" id="PF24802">
    <property type="entry name" value="DUF7703"/>
    <property type="match status" value="1"/>
</dbReference>
<dbReference type="PANTHER" id="PTHR37013:SF4">
    <property type="entry name" value="INTEGRAL MEMBRANE PROTEIN"/>
    <property type="match status" value="1"/>
</dbReference>
<feature type="transmembrane region" description="Helical" evidence="2">
    <location>
        <begin position="107"/>
        <end position="131"/>
    </location>
</feature>
<evidence type="ECO:0000256" key="1">
    <source>
        <dbReference type="SAM" id="MobiDB-lite"/>
    </source>
</evidence>
<feature type="transmembrane region" description="Helical" evidence="2">
    <location>
        <begin position="253"/>
        <end position="273"/>
    </location>
</feature>
<name>A0A0G4MRK3_VERLO</name>
<feature type="domain" description="DUF7703" evidence="3">
    <location>
        <begin position="66"/>
        <end position="309"/>
    </location>
</feature>
<dbReference type="AlphaFoldDB" id="A0A0G4MRK3"/>
<proteinExistence type="predicted"/>
<organism evidence="4 5">
    <name type="scientific">Verticillium longisporum</name>
    <name type="common">Verticillium dahliae var. longisporum</name>
    <dbReference type="NCBI Taxonomy" id="100787"/>
    <lineage>
        <taxon>Eukaryota</taxon>
        <taxon>Fungi</taxon>
        <taxon>Dikarya</taxon>
        <taxon>Ascomycota</taxon>
        <taxon>Pezizomycotina</taxon>
        <taxon>Sordariomycetes</taxon>
        <taxon>Hypocreomycetidae</taxon>
        <taxon>Glomerellales</taxon>
        <taxon>Plectosphaerellaceae</taxon>
        <taxon>Verticillium</taxon>
    </lineage>
</organism>
<dbReference type="PANTHER" id="PTHR37013">
    <property type="entry name" value="INTEGRAL MEMBRANE PROTEIN (AFU_ORTHOLOGUE AFUA_1G05950)-RELATED"/>
    <property type="match status" value="1"/>
</dbReference>
<keyword evidence="2" id="KW-1133">Transmembrane helix</keyword>
<sequence length="398" mass="44973">MIHPRYATQTRMSHGMKLAVLESIDLGDTIKLVDEYARRSSVMEIDDLASTPDVRLGDIEGMAGETGPISSSLPINMVIAGFFAIACFNCFEILITLLDRFKRPKSLYFWSMLVTTLGILLHTIVVLLRYYALGPNFILAVLTCVGWYGMVTGFSVVLYSRVHLVEPDKTKTRWILVMIITSFCVFHVPVTVLFLGSNTRHTATFIRAFGVYERVQLAGFCIQECLISGFYILESLRSLRPILAIKLPRERQIIRNLVIVNVFVIALDISLLVTQYTGNFQIQTTYKPVVYSIKLKMEFIILNRLLCLVQHGNNNDWYNLESSGARYDQWHPSISDIRSFDPKAQSVGHSHHGMQLQLQRISEPAAQSLGAEESNHSVDTALPRNFRFPPRPPAAATR</sequence>
<dbReference type="InterPro" id="IPR056120">
    <property type="entry name" value="DUF7703"/>
</dbReference>
<reference evidence="5" key="1">
    <citation type="submission" date="2015-05" db="EMBL/GenBank/DDBJ databases">
        <authorList>
            <person name="Fogelqvist Johan"/>
        </authorList>
    </citation>
    <scope>NUCLEOTIDE SEQUENCE [LARGE SCALE GENOMIC DNA]</scope>
</reference>
<feature type="transmembrane region" description="Helical" evidence="2">
    <location>
        <begin position="137"/>
        <end position="162"/>
    </location>
</feature>
<feature type="transmembrane region" description="Helical" evidence="2">
    <location>
        <begin position="75"/>
        <end position="95"/>
    </location>
</feature>
<feature type="transmembrane region" description="Helical" evidence="2">
    <location>
        <begin position="174"/>
        <end position="195"/>
    </location>
</feature>
<keyword evidence="2" id="KW-0812">Transmembrane</keyword>
<feature type="region of interest" description="Disordered" evidence="1">
    <location>
        <begin position="366"/>
        <end position="398"/>
    </location>
</feature>
<gene>
    <name evidence="4" type="ORF">BN1723_015132</name>
</gene>